<protein>
    <submittedName>
        <fullName evidence="3">Metalloregulator ArsR/SmtB family transcription factor</fullName>
    </submittedName>
</protein>
<dbReference type="CDD" id="cd02440">
    <property type="entry name" value="AdoMet_MTases"/>
    <property type="match status" value="1"/>
</dbReference>
<feature type="region of interest" description="Disordered" evidence="1">
    <location>
        <begin position="1"/>
        <end position="20"/>
    </location>
</feature>
<dbReference type="PROSITE" id="PS50987">
    <property type="entry name" value="HTH_ARSR_2"/>
    <property type="match status" value="1"/>
</dbReference>
<evidence type="ECO:0000259" key="2">
    <source>
        <dbReference type="PROSITE" id="PS50987"/>
    </source>
</evidence>
<accession>A0ABS6WJ35</accession>
<organism evidence="3 4">
    <name type="scientific">Pseudohoeflea coraliihabitans</name>
    <dbReference type="NCBI Taxonomy" id="2860393"/>
    <lineage>
        <taxon>Bacteria</taxon>
        <taxon>Pseudomonadati</taxon>
        <taxon>Pseudomonadota</taxon>
        <taxon>Alphaproteobacteria</taxon>
        <taxon>Hyphomicrobiales</taxon>
        <taxon>Rhizobiaceae</taxon>
        <taxon>Pseudohoeflea</taxon>
    </lineage>
</organism>
<dbReference type="Pfam" id="PF08241">
    <property type="entry name" value="Methyltransf_11"/>
    <property type="match status" value="1"/>
</dbReference>
<dbReference type="SMART" id="SM00418">
    <property type="entry name" value="HTH_ARSR"/>
    <property type="match status" value="1"/>
</dbReference>
<evidence type="ECO:0000313" key="4">
    <source>
        <dbReference type="Proteomes" id="UP001430804"/>
    </source>
</evidence>
<dbReference type="Pfam" id="PF01022">
    <property type="entry name" value="HTH_5"/>
    <property type="match status" value="1"/>
</dbReference>
<proteinExistence type="predicted"/>
<evidence type="ECO:0000256" key="1">
    <source>
        <dbReference type="SAM" id="MobiDB-lite"/>
    </source>
</evidence>
<dbReference type="NCBIfam" id="NF033788">
    <property type="entry name" value="HTH_metalloreg"/>
    <property type="match status" value="1"/>
</dbReference>
<reference evidence="3" key="1">
    <citation type="submission" date="2021-07" db="EMBL/GenBank/DDBJ databases">
        <title>Pseudohoeflea marina sp. nov. a polyhydroxyalcanoate-producing bacterium.</title>
        <authorList>
            <person name="Zheng W."/>
            <person name="Yu S."/>
            <person name="Huang Y."/>
        </authorList>
    </citation>
    <scope>NUCLEOTIDE SEQUENCE</scope>
    <source>
        <strain evidence="3">DP4N28-3</strain>
    </source>
</reference>
<dbReference type="EMBL" id="JAHWQX010000001">
    <property type="protein sequence ID" value="MBW3095944.1"/>
    <property type="molecule type" value="Genomic_DNA"/>
</dbReference>
<gene>
    <name evidence="3" type="ORF">KY465_01485</name>
</gene>
<name>A0ABS6WJ35_9HYPH</name>
<dbReference type="PANTHER" id="PTHR43861">
    <property type="entry name" value="TRANS-ACONITATE 2-METHYLTRANSFERASE-RELATED"/>
    <property type="match status" value="1"/>
</dbReference>
<feature type="domain" description="HTH arsR-type" evidence="2">
    <location>
        <begin position="19"/>
        <end position="113"/>
    </location>
</feature>
<sequence>MSLSSADWPDAEQNRGSHPGTLGLEQCVDVLKASGEPTRLRLIALLASGDLTVSEMTEILGQSQPRISRHLKLLGEAGLVERYQEGAWAYFRLVGDGLRAGLIRRILAAMTPDDAVIERDGERLKAIKQARADRAQAYFSANADGWNELRKLHVPEDVVEAEILRILGRNPFNALLDLGTGTGRILNLLSDRYRRGIGVDASRDMLAIARSRLDASGVTHASVRQGDIYNLPLERETFDVVTIHQVLHFLHDPLPAIREAARMLSPGGRLLIIDFAPHSYEDLRSEHAHARLGFAQETVGEWLTQVGLAVEEIVDLPPRPEDAGELTVTLWLARDPRLLIAQPTFLATGTA</sequence>
<comment type="caution">
    <text evidence="3">The sequence shown here is derived from an EMBL/GenBank/DDBJ whole genome shotgun (WGS) entry which is preliminary data.</text>
</comment>
<dbReference type="InterPro" id="IPR013216">
    <property type="entry name" value="Methyltransf_11"/>
</dbReference>
<keyword evidence="4" id="KW-1185">Reference proteome</keyword>
<dbReference type="Proteomes" id="UP001430804">
    <property type="component" value="Unassembled WGS sequence"/>
</dbReference>
<dbReference type="InterPro" id="IPR001845">
    <property type="entry name" value="HTH_ArsR_DNA-bd_dom"/>
</dbReference>
<dbReference type="CDD" id="cd00090">
    <property type="entry name" value="HTH_ARSR"/>
    <property type="match status" value="1"/>
</dbReference>
<dbReference type="InterPro" id="IPR011991">
    <property type="entry name" value="ArsR-like_HTH"/>
</dbReference>
<dbReference type="RefSeq" id="WP_219157706.1">
    <property type="nucleotide sequence ID" value="NZ_JAHWQX010000001.1"/>
</dbReference>
<evidence type="ECO:0000313" key="3">
    <source>
        <dbReference type="EMBL" id="MBW3095944.1"/>
    </source>
</evidence>